<reference evidence="1 2" key="1">
    <citation type="submission" date="2019-03" db="EMBL/GenBank/DDBJ databases">
        <title>Genomic Encyclopedia of Type Strains, Phase IV (KMG-IV): sequencing the most valuable type-strain genomes for metagenomic binning, comparative biology and taxonomic classification.</title>
        <authorList>
            <person name="Goeker M."/>
        </authorList>
    </citation>
    <scope>NUCLEOTIDE SEQUENCE [LARGE SCALE GENOMIC DNA]</scope>
    <source>
        <strain evidence="1 2">DSM 100059</strain>
    </source>
</reference>
<dbReference type="PANTHER" id="PTHR32305">
    <property type="match status" value="1"/>
</dbReference>
<dbReference type="PANTHER" id="PTHR32305:SF15">
    <property type="entry name" value="PROTEIN RHSA-RELATED"/>
    <property type="match status" value="1"/>
</dbReference>
<name>A0A4V3GKV9_9BACT</name>
<dbReference type="OrthoDB" id="644808at2"/>
<accession>A0A4V3GKV9</accession>
<dbReference type="Gene3D" id="2.180.10.10">
    <property type="entry name" value="RHS repeat-associated core"/>
    <property type="match status" value="1"/>
</dbReference>
<evidence type="ECO:0000313" key="1">
    <source>
        <dbReference type="EMBL" id="TDW97162.1"/>
    </source>
</evidence>
<dbReference type="NCBIfam" id="TIGR03696">
    <property type="entry name" value="Rhs_assc_core"/>
    <property type="match status" value="1"/>
</dbReference>
<dbReference type="EMBL" id="SODV01000002">
    <property type="protein sequence ID" value="TDW97162.1"/>
    <property type="molecule type" value="Genomic_DNA"/>
</dbReference>
<dbReference type="Proteomes" id="UP000294498">
    <property type="component" value="Unassembled WGS sequence"/>
</dbReference>
<gene>
    <name evidence="1" type="ORF">EDB95_5004</name>
</gene>
<dbReference type="InterPro" id="IPR022385">
    <property type="entry name" value="Rhs_assc_core"/>
</dbReference>
<dbReference type="InterPro" id="IPR050708">
    <property type="entry name" value="T6SS_VgrG/RHS"/>
</dbReference>
<dbReference type="RefSeq" id="WP_133998891.1">
    <property type="nucleotide sequence ID" value="NZ_SODV01000002.1"/>
</dbReference>
<sequence>MKLNHLFLSLVFLFCLRTSFGQTILNRVINNDPSLLIFASKDTKSFTVAAAIDKQTHVCYLLSCYGNIVDSVKMADGDYARVQSKVATPFDYFNAFYDGFLKQLSIAQIQLHATGEINPRWAFGQYLAEAFPELTTQPNVLRKIMLLDEVREHYLIRKWLLNNQNPKNFPEDSVAIYLKQDRAKGGTMIKRGDTTLFYNQDHIAKAYKAMLLSKVSRILYYDRNNSAIDSLSLRPAYVSSLLGEKTDVFSLYKAWLEMQLQSIATELKTLDSVNKEYHQKFFQTADNRATNITELLVETRRSFSIVEEKIAIAAIPDPKAIATKMHDDLQSANVILVAMPGLGVGYATTFIRGNKRYELTDNRGNVVAVVSDRKSGIDSNSDGTVDYYRPDVVSATDYYPFGAQEPGRTFIKNGEQNFRYGYNGKENDDEVKGVGDQQDYGMRIYDPRVGRFLSVDPLSRKYAELTPYQFASNRPIDGVDLDGKEYSPAGLNNGNPRATTAVVIMLNPEQLQAANAEAAKRWHDARQDVMREDNNGLTHIGPRSEVDVEVAGANIRHATEIGDNLKGPGGSLGFVLGGEHGSYIGASVDGVMMSTTPGAVPDPNSSAFPNRQMLPLSSSGPANTEAPFDNRITIVTEPLVNSPKSPGEIAAERYPGVAENYGKQTIGQLQKTIRNTEKTIEQHEQWVKDPLTKPGLTKEIWESKDPRERTGLIKKWEGDIERNKAYLQIAKDALKTKQQ</sequence>
<evidence type="ECO:0000313" key="2">
    <source>
        <dbReference type="Proteomes" id="UP000294498"/>
    </source>
</evidence>
<keyword evidence="2" id="KW-1185">Reference proteome</keyword>
<proteinExistence type="predicted"/>
<comment type="caution">
    <text evidence="1">The sequence shown here is derived from an EMBL/GenBank/DDBJ whole genome shotgun (WGS) entry which is preliminary data.</text>
</comment>
<organism evidence="1 2">
    <name type="scientific">Dinghuibacter silviterrae</name>
    <dbReference type="NCBI Taxonomy" id="1539049"/>
    <lineage>
        <taxon>Bacteria</taxon>
        <taxon>Pseudomonadati</taxon>
        <taxon>Bacteroidota</taxon>
        <taxon>Chitinophagia</taxon>
        <taxon>Chitinophagales</taxon>
        <taxon>Chitinophagaceae</taxon>
        <taxon>Dinghuibacter</taxon>
    </lineage>
</organism>
<protein>
    <submittedName>
        <fullName evidence="1">RHS repeat-associated protein</fullName>
    </submittedName>
</protein>
<dbReference type="AlphaFoldDB" id="A0A4V3GKV9"/>